<protein>
    <submittedName>
        <fullName evidence="3">Tripartite tricarboxylate transporter substrate binding protein</fullName>
    </submittedName>
</protein>
<accession>A0ABP8GD11</accession>
<organism evidence="3 4">
    <name type="scientific">Pigmentiphaga soli</name>
    <dbReference type="NCBI Taxonomy" id="1007095"/>
    <lineage>
        <taxon>Bacteria</taxon>
        <taxon>Pseudomonadati</taxon>
        <taxon>Pseudomonadota</taxon>
        <taxon>Betaproteobacteria</taxon>
        <taxon>Burkholderiales</taxon>
        <taxon>Alcaligenaceae</taxon>
        <taxon>Pigmentiphaga</taxon>
    </lineage>
</organism>
<dbReference type="SUPFAM" id="SSF53850">
    <property type="entry name" value="Periplasmic binding protein-like II"/>
    <property type="match status" value="1"/>
</dbReference>
<dbReference type="InterPro" id="IPR042100">
    <property type="entry name" value="Bug_dom1"/>
</dbReference>
<feature type="signal peptide" evidence="2">
    <location>
        <begin position="1"/>
        <end position="22"/>
    </location>
</feature>
<evidence type="ECO:0000313" key="4">
    <source>
        <dbReference type="Proteomes" id="UP001501671"/>
    </source>
</evidence>
<evidence type="ECO:0000256" key="1">
    <source>
        <dbReference type="ARBA" id="ARBA00006987"/>
    </source>
</evidence>
<comment type="similarity">
    <text evidence="1">Belongs to the UPF0065 (bug) family.</text>
</comment>
<keyword evidence="4" id="KW-1185">Reference proteome</keyword>
<comment type="caution">
    <text evidence="3">The sequence shown here is derived from an EMBL/GenBank/DDBJ whole genome shotgun (WGS) entry which is preliminary data.</text>
</comment>
<gene>
    <name evidence="3" type="ORF">GCM10023144_01830</name>
</gene>
<evidence type="ECO:0000256" key="2">
    <source>
        <dbReference type="SAM" id="SignalP"/>
    </source>
</evidence>
<evidence type="ECO:0000313" key="3">
    <source>
        <dbReference type="EMBL" id="GAA4322106.1"/>
    </source>
</evidence>
<feature type="chain" id="PRO_5047241607" evidence="2">
    <location>
        <begin position="23"/>
        <end position="321"/>
    </location>
</feature>
<proteinExistence type="inferred from homology"/>
<dbReference type="PANTHER" id="PTHR42928:SF5">
    <property type="entry name" value="BLR1237 PROTEIN"/>
    <property type="match status" value="1"/>
</dbReference>
<dbReference type="Gene3D" id="3.40.190.10">
    <property type="entry name" value="Periplasmic binding protein-like II"/>
    <property type="match status" value="1"/>
</dbReference>
<dbReference type="InterPro" id="IPR005064">
    <property type="entry name" value="BUG"/>
</dbReference>
<keyword evidence="2" id="KW-0732">Signal</keyword>
<reference evidence="4" key="1">
    <citation type="journal article" date="2019" name="Int. J. Syst. Evol. Microbiol.">
        <title>The Global Catalogue of Microorganisms (GCM) 10K type strain sequencing project: providing services to taxonomists for standard genome sequencing and annotation.</title>
        <authorList>
            <consortium name="The Broad Institute Genomics Platform"/>
            <consortium name="The Broad Institute Genome Sequencing Center for Infectious Disease"/>
            <person name="Wu L."/>
            <person name="Ma J."/>
        </authorList>
    </citation>
    <scope>NUCLEOTIDE SEQUENCE [LARGE SCALE GENOMIC DNA]</scope>
    <source>
        <strain evidence="4">JCM 17666</strain>
    </source>
</reference>
<dbReference type="EMBL" id="BAABFO010000001">
    <property type="protein sequence ID" value="GAA4322106.1"/>
    <property type="molecule type" value="Genomic_DNA"/>
</dbReference>
<dbReference type="Proteomes" id="UP001501671">
    <property type="component" value="Unassembled WGS sequence"/>
</dbReference>
<dbReference type="RefSeq" id="WP_345245377.1">
    <property type="nucleotide sequence ID" value="NZ_BAABFO010000001.1"/>
</dbReference>
<dbReference type="PANTHER" id="PTHR42928">
    <property type="entry name" value="TRICARBOXYLATE-BINDING PROTEIN"/>
    <property type="match status" value="1"/>
</dbReference>
<dbReference type="PIRSF" id="PIRSF017082">
    <property type="entry name" value="YflP"/>
    <property type="match status" value="1"/>
</dbReference>
<dbReference type="Gene3D" id="3.40.190.150">
    <property type="entry name" value="Bordetella uptake gene, domain 1"/>
    <property type="match status" value="1"/>
</dbReference>
<dbReference type="CDD" id="cd13578">
    <property type="entry name" value="PBP2_Bug27"/>
    <property type="match status" value="1"/>
</dbReference>
<dbReference type="Pfam" id="PF03401">
    <property type="entry name" value="TctC"/>
    <property type="match status" value="1"/>
</dbReference>
<sequence>MRKLVQQLLLIASAALPQAVPAQDFPSKPIRLLVGFTPGGATDLITRTLAQGLTEVMGQPIVVENIPGASATLATRKVAEAEPDGYTLLMMTSNDPVQSALHPGLPYKLETDITPISQVAIGAYILTTNPSVKAGNIAELIAFARAHPGKLTYASPGVGSAQHLAGELFKSMAKVDILHIPYKGGGEVMNALAAGQVDMTFGALPPSLPFIRANKVKALAVTTEHPISSLPGVPTLNDSGLAGYDRAGWFALTAPKGLPRDLALKINHAVAQALRMQTVKDALGRQGLEPQPSTPEQLAAFIRRELKQASTLIELAGVKID</sequence>
<name>A0ABP8GD11_9BURK</name>